<comment type="caution">
    <text evidence="6">The sequence shown here is derived from an EMBL/GenBank/DDBJ whole genome shotgun (WGS) entry which is preliminary data.</text>
</comment>
<protein>
    <submittedName>
        <fullName evidence="6">FG-GAP repeat protein</fullName>
    </submittedName>
</protein>
<accession>A0ABS8W9X9</accession>
<organism evidence="6 7">
    <name type="scientific">Motilimonas cestriensis</name>
    <dbReference type="NCBI Taxonomy" id="2742685"/>
    <lineage>
        <taxon>Bacteria</taxon>
        <taxon>Pseudomonadati</taxon>
        <taxon>Pseudomonadota</taxon>
        <taxon>Gammaproteobacteria</taxon>
        <taxon>Alteromonadales</taxon>
        <taxon>Alteromonadales genera incertae sedis</taxon>
        <taxon>Motilimonas</taxon>
    </lineage>
</organism>
<dbReference type="PROSITE" id="PS51257">
    <property type="entry name" value="PROKAR_LIPOPROTEIN"/>
    <property type="match status" value="1"/>
</dbReference>
<name>A0ABS8W9X9_9GAMM</name>
<evidence type="ECO:0000256" key="4">
    <source>
        <dbReference type="SAM" id="MobiDB-lite"/>
    </source>
</evidence>
<evidence type="ECO:0000256" key="2">
    <source>
        <dbReference type="ARBA" id="ARBA00022737"/>
    </source>
</evidence>
<proteinExistence type="predicted"/>
<feature type="chain" id="PRO_5046779965" evidence="5">
    <location>
        <begin position="26"/>
        <end position="586"/>
    </location>
</feature>
<dbReference type="InterPro" id="IPR028994">
    <property type="entry name" value="Integrin_alpha_N"/>
</dbReference>
<reference evidence="6 7" key="1">
    <citation type="journal article" date="2022" name="Environ. Microbiol. Rep.">
        <title>Eco-phylogenetic analyses reveal divergent evolution of vitamin B12 metabolism in the marine bacterial family 'Psychromonadaceae'.</title>
        <authorList>
            <person name="Jin X."/>
            <person name="Yang Y."/>
            <person name="Cao H."/>
            <person name="Gao B."/>
            <person name="Zhao Z."/>
        </authorList>
    </citation>
    <scope>NUCLEOTIDE SEQUENCE [LARGE SCALE GENOMIC DNA]</scope>
    <source>
        <strain evidence="6 7">MKS20</strain>
    </source>
</reference>
<dbReference type="RefSeq" id="WP_233053488.1">
    <property type="nucleotide sequence ID" value="NZ_JAIMJA010000013.1"/>
</dbReference>
<dbReference type="Gene3D" id="2.130.10.130">
    <property type="entry name" value="Integrin alpha, N-terminal"/>
    <property type="match status" value="2"/>
</dbReference>
<dbReference type="InterPro" id="IPR013517">
    <property type="entry name" value="FG-GAP"/>
</dbReference>
<dbReference type="InterPro" id="IPR011043">
    <property type="entry name" value="Gal_Oxase/kelch_b-propeller"/>
</dbReference>
<dbReference type="InterPro" id="IPR013783">
    <property type="entry name" value="Ig-like_fold"/>
</dbReference>
<dbReference type="PANTHER" id="PTHR36220">
    <property type="entry name" value="UNNAMED PRODUCT"/>
    <property type="match status" value="1"/>
</dbReference>
<evidence type="ECO:0000256" key="3">
    <source>
        <dbReference type="ARBA" id="ARBA00023180"/>
    </source>
</evidence>
<keyword evidence="3" id="KW-0325">Glycoprotein</keyword>
<keyword evidence="7" id="KW-1185">Reference proteome</keyword>
<dbReference type="EMBL" id="JAIMJA010000013">
    <property type="protein sequence ID" value="MCE2595824.1"/>
    <property type="molecule type" value="Genomic_DNA"/>
</dbReference>
<feature type="signal peptide" evidence="5">
    <location>
        <begin position="1"/>
        <end position="25"/>
    </location>
</feature>
<sequence>MLKPTHLTRLLRVIFLPAAVSFLSACGGGGGGSEREPNPPVPVTPEPTQAPITPEPHAPSAFNITDVSAVPEQTGQIQLSWQASKYAAQYDVCLKQDTVNPCLVLATSAENQVNLAAYQAKAVTTPTYFIRASNATGHTNSNELSIDLGQLVQSSAKVIASNAELKDTFGQYVSLSKDGNTLAVGSPMEDGENESLNNSGAVYVYTRQPNGGWQQQAYLKANNAGNWDWFGASLSLSDDGNTLAIGAIGEASTSAAKPEENFADVAGAVYIFERSNNNWQQTQYLKASSNIEFNDSFGYRVELSGDGNTLAIGAIGDDAANAAEPADNSLEDSGAVYIFRRQADNGWQVAQYLKPNTLRRYANFGASIALSTNGQIMAVGAPHDSLPEHRNTGRVFIYHADTNNNLQLKSAFASAAPGPNQSFGLDLDLNSQGSTLVVGANGNQQWAESGAYIYEYKEANNWQHSQTLQIADLSILNNFGSSVSLSDDGQFLVVGDKSDNSGLIESPSDTSAEKSGAVYLFKRQGNAWDSGTFLKSKEILAATFFGKSLALSGDGSTLAVGADGTDKYNEDTASAIADTAGAVYVY</sequence>
<evidence type="ECO:0000313" key="7">
    <source>
        <dbReference type="Proteomes" id="UP001201273"/>
    </source>
</evidence>
<dbReference type="InterPro" id="IPR013519">
    <property type="entry name" value="Int_alpha_beta-p"/>
</dbReference>
<keyword evidence="2" id="KW-0677">Repeat</keyword>
<evidence type="ECO:0000256" key="1">
    <source>
        <dbReference type="ARBA" id="ARBA00022729"/>
    </source>
</evidence>
<feature type="region of interest" description="Disordered" evidence="4">
    <location>
        <begin position="27"/>
        <end position="49"/>
    </location>
</feature>
<evidence type="ECO:0000256" key="5">
    <source>
        <dbReference type="SAM" id="SignalP"/>
    </source>
</evidence>
<dbReference type="SMART" id="SM00191">
    <property type="entry name" value="Int_alpha"/>
    <property type="match status" value="5"/>
</dbReference>
<evidence type="ECO:0000313" key="6">
    <source>
        <dbReference type="EMBL" id="MCE2595824.1"/>
    </source>
</evidence>
<dbReference type="Gene3D" id="2.60.40.10">
    <property type="entry name" value="Immunoglobulins"/>
    <property type="match status" value="1"/>
</dbReference>
<dbReference type="SUPFAM" id="SSF50965">
    <property type="entry name" value="Galactose oxidase, central domain"/>
    <property type="match status" value="1"/>
</dbReference>
<gene>
    <name evidence="6" type="ORF">K6Y31_13510</name>
</gene>
<dbReference type="Proteomes" id="UP001201273">
    <property type="component" value="Unassembled WGS sequence"/>
</dbReference>
<dbReference type="PANTHER" id="PTHR36220:SF1">
    <property type="entry name" value="GAMMA TUBULIN COMPLEX COMPONENT C-TERMINAL DOMAIN-CONTAINING PROTEIN"/>
    <property type="match status" value="1"/>
</dbReference>
<dbReference type="Pfam" id="PF14312">
    <property type="entry name" value="FG-GAP_2"/>
    <property type="match status" value="3"/>
</dbReference>
<keyword evidence="1 5" id="KW-0732">Signal</keyword>